<dbReference type="EMBL" id="KX987158">
    <property type="protein sequence ID" value="APU92801.1"/>
    <property type="molecule type" value="Genomic_DNA"/>
</dbReference>
<accession>A0A1P8DTN5</accession>
<reference evidence="2" key="1">
    <citation type="submission" date="2016-10" db="EMBL/GenBank/DDBJ databases">
        <title>Complete genome of Salmonella enterica bacteriophage Sasha.</title>
        <authorList>
            <person name="Zeng C."/>
            <person name="Xie Y."/>
            <person name="Gill J.J."/>
        </authorList>
    </citation>
    <scope>NUCLEOTIDE SEQUENCE [LARGE SCALE GENOMIC DNA]</scope>
</reference>
<keyword evidence="2" id="KW-1185">Reference proteome</keyword>
<proteinExistence type="predicted"/>
<dbReference type="Proteomes" id="UP000223290">
    <property type="component" value="Segment"/>
</dbReference>
<evidence type="ECO:0000313" key="1">
    <source>
        <dbReference type="EMBL" id="APU92801.1"/>
    </source>
</evidence>
<name>A0A1P8DTN5_9CAUD</name>
<evidence type="ECO:0000313" key="2">
    <source>
        <dbReference type="Proteomes" id="UP000223290"/>
    </source>
</evidence>
<sequence length="239" mass="27640">MSKFDHLKKALSPLVLKSSAELILNENFSITVLNLNTANQVYNATVADYVKQNGVLSENFFEKLWNQEYTPEGIKFVANVLMLDWKLIGEDDKPEPFSVEEAIELLSDERFGQVIYSRVIQFAINSAFFQDEWEKQIEKKLIDFLLWNDKTDGDDLDWVTQGAAARGISVPVVVQKRPELRPDAIFYWNAFLDLIDAEWVACERYARVYNVDVQFLWKLLIALRSARVAEMKKNKHKPG</sequence>
<protein>
    <submittedName>
        <fullName evidence="1">Tail assembly chaperone</fullName>
    </submittedName>
</protein>
<organism evidence="1 2">
    <name type="scientific">Salmonella phage vB_SenS_Sasha</name>
    <dbReference type="NCBI Taxonomy" id="1913114"/>
    <lineage>
        <taxon>Viruses</taxon>
        <taxon>Duplodnaviria</taxon>
        <taxon>Heunggongvirae</taxon>
        <taxon>Uroviricota</taxon>
        <taxon>Caudoviricetes</taxon>
        <taxon>Sashavirus</taxon>
        <taxon>Sashavirus sasha</taxon>
    </lineage>
</organism>
<gene>
    <name evidence="1" type="ORF">CPTSasha_45</name>
</gene>